<evidence type="ECO:0000313" key="2">
    <source>
        <dbReference type="Proteomes" id="UP001597549"/>
    </source>
</evidence>
<proteinExistence type="predicted"/>
<gene>
    <name evidence="1" type="ORF">ACFSX9_12190</name>
</gene>
<evidence type="ECO:0000313" key="1">
    <source>
        <dbReference type="EMBL" id="MFD2909490.1"/>
    </source>
</evidence>
<name>A0ABW5ZAF6_9FLAO</name>
<protein>
    <recommendedName>
        <fullName evidence="3">Exo-alpha-sialidase</fullName>
    </recommendedName>
</protein>
<dbReference type="CDD" id="cd15482">
    <property type="entry name" value="Sialidase_non-viral"/>
    <property type="match status" value="1"/>
</dbReference>
<dbReference type="SUPFAM" id="SSF50939">
    <property type="entry name" value="Sialidases"/>
    <property type="match status" value="1"/>
</dbReference>
<sequence length="406" mass="45596">MKNIVFTVYASFLCIGTFFSQNSSIKLEGVDSFSTTNCPYLTNDNEGNIVLSFGVENDTEESTFYYAFFNAESNIFGKIIEIESAKGVKLHEENAPKIAFRSDGTVVAVWGVDNTSEAKKYGGRIFYSQSFDKGKSWTEATPLVTDETSIDQRYFDIEKLSDGEIGIIWLDSRTSSKLQGSTLFFAATKGTLGFLNEKPIAETTCQCCRTDLFINENGFINVAFRDIINDEIRDMSICISKNNGKTFSKPKRISEDNWKINGCPHTGPTIAENINGLHFAWFTMGNGSGVYYCNSIDGANTFSKRESVSIKSSAKHPQITTGKNQHVYIVWDEINDVDGIDTFQVGLQERDEYGELIVTKFISDAKQNAVYPVIKNIQNDNLLIAWVNRDKPENVYYKIVKMTDKK</sequence>
<organism evidence="1 2">
    <name type="scientific">Flavobacterium ardleyense</name>
    <dbReference type="NCBI Taxonomy" id="2038737"/>
    <lineage>
        <taxon>Bacteria</taxon>
        <taxon>Pseudomonadati</taxon>
        <taxon>Bacteroidota</taxon>
        <taxon>Flavobacteriia</taxon>
        <taxon>Flavobacteriales</taxon>
        <taxon>Flavobacteriaceae</taxon>
        <taxon>Flavobacterium</taxon>
    </lineage>
</organism>
<comment type="caution">
    <text evidence="1">The sequence shown here is derived from an EMBL/GenBank/DDBJ whole genome shotgun (WGS) entry which is preliminary data.</text>
</comment>
<dbReference type="EMBL" id="JBHUOL010000018">
    <property type="protein sequence ID" value="MFD2909490.1"/>
    <property type="molecule type" value="Genomic_DNA"/>
</dbReference>
<dbReference type="RefSeq" id="WP_379808050.1">
    <property type="nucleotide sequence ID" value="NZ_JBHUOL010000018.1"/>
</dbReference>
<accession>A0ABW5ZAF6</accession>
<dbReference type="InterPro" id="IPR036278">
    <property type="entry name" value="Sialidase_sf"/>
</dbReference>
<reference evidence="2" key="1">
    <citation type="journal article" date="2019" name="Int. J. Syst. Evol. Microbiol.">
        <title>The Global Catalogue of Microorganisms (GCM) 10K type strain sequencing project: providing services to taxonomists for standard genome sequencing and annotation.</title>
        <authorList>
            <consortium name="The Broad Institute Genomics Platform"/>
            <consortium name="The Broad Institute Genome Sequencing Center for Infectious Disease"/>
            <person name="Wu L."/>
            <person name="Ma J."/>
        </authorList>
    </citation>
    <scope>NUCLEOTIDE SEQUENCE [LARGE SCALE GENOMIC DNA]</scope>
    <source>
        <strain evidence="2">KCTC 52644</strain>
    </source>
</reference>
<dbReference type="Proteomes" id="UP001597549">
    <property type="component" value="Unassembled WGS sequence"/>
</dbReference>
<evidence type="ECO:0008006" key="3">
    <source>
        <dbReference type="Google" id="ProtNLM"/>
    </source>
</evidence>
<keyword evidence="2" id="KW-1185">Reference proteome</keyword>
<dbReference type="Gene3D" id="2.120.10.10">
    <property type="match status" value="1"/>
</dbReference>